<evidence type="ECO:0000256" key="5">
    <source>
        <dbReference type="ARBA" id="ARBA00023049"/>
    </source>
</evidence>
<name>Q01VC8_SOLUE</name>
<dbReference type="CDD" id="cd07324">
    <property type="entry name" value="M48C_Oma1-like"/>
    <property type="match status" value="1"/>
</dbReference>
<dbReference type="GO" id="GO:0046872">
    <property type="term" value="F:metal ion binding"/>
    <property type="evidence" value="ECO:0007669"/>
    <property type="project" value="UniProtKB-KW"/>
</dbReference>
<keyword evidence="1 6" id="KW-0645">Protease</keyword>
<dbReference type="GO" id="GO:0051603">
    <property type="term" value="P:proteolysis involved in protein catabolic process"/>
    <property type="evidence" value="ECO:0007669"/>
    <property type="project" value="TreeGrafter"/>
</dbReference>
<evidence type="ECO:0000256" key="4">
    <source>
        <dbReference type="ARBA" id="ARBA00022833"/>
    </source>
</evidence>
<comment type="similarity">
    <text evidence="6">Belongs to the peptidase M48 family.</text>
</comment>
<dbReference type="STRING" id="234267.Acid_5440"/>
<dbReference type="InterPro" id="IPR001915">
    <property type="entry name" value="Peptidase_M48"/>
</dbReference>
<dbReference type="eggNOG" id="COG4784">
    <property type="taxonomic scope" value="Bacteria"/>
</dbReference>
<keyword evidence="4 6" id="KW-0862">Zinc</keyword>
<comment type="cofactor">
    <cofactor evidence="6">
        <name>Zn(2+)</name>
        <dbReference type="ChEBI" id="CHEBI:29105"/>
    </cofactor>
    <text evidence="6">Binds 1 zinc ion per subunit.</text>
</comment>
<evidence type="ECO:0000313" key="8">
    <source>
        <dbReference type="EMBL" id="ABJ86387.1"/>
    </source>
</evidence>
<dbReference type="GO" id="GO:0004222">
    <property type="term" value="F:metalloendopeptidase activity"/>
    <property type="evidence" value="ECO:0007669"/>
    <property type="project" value="InterPro"/>
</dbReference>
<proteinExistence type="inferred from homology"/>
<dbReference type="PANTHER" id="PTHR22726:SF1">
    <property type="entry name" value="METALLOENDOPEPTIDASE OMA1, MITOCHONDRIAL"/>
    <property type="match status" value="1"/>
</dbReference>
<dbReference type="Pfam" id="PF01435">
    <property type="entry name" value="Peptidase_M48"/>
    <property type="match status" value="1"/>
</dbReference>
<organism evidence="8">
    <name type="scientific">Solibacter usitatus (strain Ellin6076)</name>
    <dbReference type="NCBI Taxonomy" id="234267"/>
    <lineage>
        <taxon>Bacteria</taxon>
        <taxon>Pseudomonadati</taxon>
        <taxon>Acidobacteriota</taxon>
        <taxon>Terriglobia</taxon>
        <taxon>Bryobacterales</taxon>
        <taxon>Solibacteraceae</taxon>
        <taxon>Candidatus Solibacter</taxon>
    </lineage>
</organism>
<accession>Q01VC8</accession>
<sequence length="212" mass="23119">MWCWATGSEDDALLAEREYGRECAREFTVQFPGRVAAPQQEIVAAVGARLTAAVKDSRRQFRFTALPAPTANAFALPGGFVFITAPLVDLCAGDRDEMSFFLAHEMGHVLRGHSRDQFATGAFLKAVTARLPGAGGLLHQVLNKGYSRQLEFDADREAVRLTGLAGFDPRASVRAMQRLSQVAPDTTGFAEYFASHPSFADRIRELEKLAAA</sequence>
<dbReference type="PANTHER" id="PTHR22726">
    <property type="entry name" value="METALLOENDOPEPTIDASE OMA1"/>
    <property type="match status" value="1"/>
</dbReference>
<dbReference type="Gene3D" id="3.30.2010.10">
    <property type="entry name" value="Metalloproteases ('zincins'), catalytic domain"/>
    <property type="match status" value="1"/>
</dbReference>
<keyword evidence="2" id="KW-0479">Metal-binding</keyword>
<gene>
    <name evidence="8" type="ordered locus">Acid_5440</name>
</gene>
<reference evidence="8" key="1">
    <citation type="submission" date="2006-10" db="EMBL/GenBank/DDBJ databases">
        <title>Complete sequence of Solibacter usitatus Ellin6076.</title>
        <authorList>
            <consortium name="US DOE Joint Genome Institute"/>
            <person name="Copeland A."/>
            <person name="Lucas S."/>
            <person name="Lapidus A."/>
            <person name="Barry K."/>
            <person name="Detter J.C."/>
            <person name="Glavina del Rio T."/>
            <person name="Hammon N."/>
            <person name="Israni S."/>
            <person name="Dalin E."/>
            <person name="Tice H."/>
            <person name="Pitluck S."/>
            <person name="Thompson L.S."/>
            <person name="Brettin T."/>
            <person name="Bruce D."/>
            <person name="Han C."/>
            <person name="Tapia R."/>
            <person name="Gilna P."/>
            <person name="Schmutz J."/>
            <person name="Larimer F."/>
            <person name="Land M."/>
            <person name="Hauser L."/>
            <person name="Kyrpides N."/>
            <person name="Mikhailova N."/>
            <person name="Janssen P.H."/>
            <person name="Kuske C.R."/>
            <person name="Richardson P."/>
        </authorList>
    </citation>
    <scope>NUCLEOTIDE SEQUENCE</scope>
    <source>
        <strain evidence="8">Ellin6076</strain>
    </source>
</reference>
<evidence type="ECO:0000256" key="3">
    <source>
        <dbReference type="ARBA" id="ARBA00022801"/>
    </source>
</evidence>
<keyword evidence="5 6" id="KW-0482">Metalloprotease</keyword>
<evidence type="ECO:0000256" key="2">
    <source>
        <dbReference type="ARBA" id="ARBA00022723"/>
    </source>
</evidence>
<protein>
    <submittedName>
        <fullName evidence="8">Peptidase M48, Ste24p</fullName>
    </submittedName>
</protein>
<dbReference type="InParanoid" id="Q01VC8"/>
<evidence type="ECO:0000256" key="1">
    <source>
        <dbReference type="ARBA" id="ARBA00022670"/>
    </source>
</evidence>
<dbReference type="AlphaFoldDB" id="Q01VC8"/>
<dbReference type="HOGENOM" id="CLU_1154725_0_0_0"/>
<evidence type="ECO:0000256" key="6">
    <source>
        <dbReference type="RuleBase" id="RU003983"/>
    </source>
</evidence>
<dbReference type="EMBL" id="CP000473">
    <property type="protein sequence ID" value="ABJ86387.1"/>
    <property type="molecule type" value="Genomic_DNA"/>
</dbReference>
<keyword evidence="3 6" id="KW-0378">Hydrolase</keyword>
<dbReference type="KEGG" id="sus:Acid_5440"/>
<dbReference type="GO" id="GO:0016020">
    <property type="term" value="C:membrane"/>
    <property type="evidence" value="ECO:0007669"/>
    <property type="project" value="TreeGrafter"/>
</dbReference>
<dbReference type="InterPro" id="IPR051156">
    <property type="entry name" value="Mito/Outer_Membr_Metalloprot"/>
</dbReference>
<evidence type="ECO:0000259" key="7">
    <source>
        <dbReference type="Pfam" id="PF01435"/>
    </source>
</evidence>
<feature type="domain" description="Peptidase M48" evidence="7">
    <location>
        <begin position="40"/>
        <end position="209"/>
    </location>
</feature>